<name>A0A847ETJ4_9BACT</name>
<reference evidence="1 2" key="1">
    <citation type="journal article" date="2020" name="Biotechnol. Biofuels">
        <title>New insights from the biogas microbiome by comprehensive genome-resolved metagenomics of nearly 1600 species originating from multiple anaerobic digesters.</title>
        <authorList>
            <person name="Campanaro S."/>
            <person name="Treu L."/>
            <person name="Rodriguez-R L.M."/>
            <person name="Kovalovszki A."/>
            <person name="Ziels R.M."/>
            <person name="Maus I."/>
            <person name="Zhu X."/>
            <person name="Kougias P.G."/>
            <person name="Basile A."/>
            <person name="Luo G."/>
            <person name="Schluter A."/>
            <person name="Konstantinidis K.T."/>
            <person name="Angelidaki I."/>
        </authorList>
    </citation>
    <scope>NUCLEOTIDE SEQUENCE [LARGE SCALE GENOMIC DNA]</scope>
    <source>
        <strain evidence="1">AS06rmzACSIP_421</strain>
    </source>
</reference>
<evidence type="ECO:0000313" key="2">
    <source>
        <dbReference type="Proteomes" id="UP000554004"/>
    </source>
</evidence>
<protein>
    <submittedName>
        <fullName evidence="1">Uncharacterized protein</fullName>
    </submittedName>
</protein>
<gene>
    <name evidence="1" type="ORF">GX618_02440</name>
</gene>
<accession>A0A847ETJ4</accession>
<evidence type="ECO:0000313" key="1">
    <source>
        <dbReference type="EMBL" id="NLE31110.1"/>
    </source>
</evidence>
<proteinExistence type="predicted"/>
<dbReference type="Proteomes" id="UP000554004">
    <property type="component" value="Unassembled WGS sequence"/>
</dbReference>
<dbReference type="EMBL" id="JAAZAL010000090">
    <property type="protein sequence ID" value="NLE31110.1"/>
    <property type="molecule type" value="Genomic_DNA"/>
</dbReference>
<dbReference type="AlphaFoldDB" id="A0A847ETJ4"/>
<organism evidence="1 2">
    <name type="scientific">Candidatus Dojkabacteria bacterium</name>
    <dbReference type="NCBI Taxonomy" id="2099670"/>
    <lineage>
        <taxon>Bacteria</taxon>
        <taxon>Candidatus Dojkabacteria</taxon>
    </lineage>
</organism>
<comment type="caution">
    <text evidence="1">The sequence shown here is derived from an EMBL/GenBank/DDBJ whole genome shotgun (WGS) entry which is preliminary data.</text>
</comment>
<sequence>MVQPNDPNFPIIWKPVIYLYPTQQQEVSVNLGYSGDFLITYPEYDNGWNVSANPDGRLINKKDDKEYSYLFWEGKEKSETKYDMTTGFVVKGVGTIEFLQKKLSEIGLTPKEYNEFIVYWAPQMINNEYNLIHFATDSEYADRIKLNITPTPDSVLRVFMVYKSIDKYIKVDPQVFPSFERNGFTVIEWGGSQIN</sequence>